<organism evidence="1 2">
    <name type="scientific">Paenibacillus agaridevorans</name>
    <dbReference type="NCBI Taxonomy" id="171404"/>
    <lineage>
        <taxon>Bacteria</taxon>
        <taxon>Bacillati</taxon>
        <taxon>Bacillota</taxon>
        <taxon>Bacilli</taxon>
        <taxon>Bacillales</taxon>
        <taxon>Paenibacillaceae</taxon>
        <taxon>Paenibacillus</taxon>
    </lineage>
</organism>
<evidence type="ECO:0000313" key="2">
    <source>
        <dbReference type="Proteomes" id="UP000245202"/>
    </source>
</evidence>
<sequence>MLTNIAARTGADLCRRPAFRFMNQPAATAQQLYTLLAYGVFIATLPLGEDTFFAKQSAKQFYV</sequence>
<name>A0A2R5EVL8_9BACL</name>
<keyword evidence="2" id="KW-1185">Reference proteome</keyword>
<gene>
    <name evidence="1" type="ORF">PAT3040_05508</name>
</gene>
<dbReference type="AlphaFoldDB" id="A0A2R5EVL8"/>
<dbReference type="Proteomes" id="UP000245202">
    <property type="component" value="Unassembled WGS sequence"/>
</dbReference>
<proteinExistence type="predicted"/>
<dbReference type="EMBL" id="BDQX01000356">
    <property type="protein sequence ID" value="GBG10746.1"/>
    <property type="molecule type" value="Genomic_DNA"/>
</dbReference>
<comment type="caution">
    <text evidence="1">The sequence shown here is derived from an EMBL/GenBank/DDBJ whole genome shotgun (WGS) entry which is preliminary data.</text>
</comment>
<evidence type="ECO:0000313" key="1">
    <source>
        <dbReference type="EMBL" id="GBG10746.1"/>
    </source>
</evidence>
<protein>
    <submittedName>
        <fullName evidence="1">Uncharacterized protein</fullName>
    </submittedName>
</protein>
<reference evidence="1 2" key="1">
    <citation type="submission" date="2017-08" db="EMBL/GenBank/DDBJ databases">
        <title>Substantial Increase in Enzyme Production by Combined Drug-Resistance Mutations in Paenibacillus agaridevorans.</title>
        <authorList>
            <person name="Tanaka Y."/>
            <person name="Funane K."/>
            <person name="Hosaka T."/>
            <person name="Shiwa Y."/>
            <person name="Fujita N."/>
            <person name="Miyazaki T."/>
            <person name="Yoshikawa H."/>
            <person name="Murakami K."/>
            <person name="Kasahara K."/>
            <person name="Inaoka T."/>
            <person name="Hiraga Y."/>
            <person name="Ochi K."/>
        </authorList>
    </citation>
    <scope>NUCLEOTIDE SEQUENCE [LARGE SCALE GENOMIC DNA]</scope>
    <source>
        <strain evidence="1 2">T-3040</strain>
    </source>
</reference>
<accession>A0A2R5EVL8</accession>